<protein>
    <recommendedName>
        <fullName evidence="5">Dynactin subunit 5</fullName>
    </recommendedName>
</protein>
<dbReference type="RefSeq" id="XP_025363942.1">
    <property type="nucleotide sequence ID" value="XM_025507641.1"/>
</dbReference>
<gene>
    <name evidence="6" type="ORF">BDZ90DRAFT_248952</name>
</gene>
<name>A0A316UVK3_9BASI</name>
<dbReference type="PANTHER" id="PTHR46126">
    <property type="entry name" value="DYNACTIN SUBUNIT 5"/>
    <property type="match status" value="1"/>
</dbReference>
<evidence type="ECO:0000313" key="6">
    <source>
        <dbReference type="EMBL" id="PWN29330.1"/>
    </source>
</evidence>
<proteinExistence type="inferred from homology"/>
<keyword evidence="2" id="KW-0963">Cytoplasm</keyword>
<sequence length="195" mass="21022">MDTSTNEGVKPYPPNEYIQTSHTLNRVSRKAVLHGTSNIVLGGKCIIHSGAMVRGDLKRAASGSTIAISTGRYCVVGEGTVLRPPYKTYKGTFSYYPVKLGDFVHIGSSSVLQATSVGSHIDIGRDCIIGRFVTVKDCVRICDGSVVAPYTTIPSGQVWAGNPAKKVGSLPETWAELHEARGRDYYGRFRPATLS</sequence>
<evidence type="ECO:0000256" key="5">
    <source>
        <dbReference type="ARBA" id="ARBA00034865"/>
    </source>
</evidence>
<dbReference type="CDD" id="cd03359">
    <property type="entry name" value="LbH_Dynactin_5"/>
    <property type="match status" value="1"/>
</dbReference>
<evidence type="ECO:0000256" key="1">
    <source>
        <dbReference type="ARBA" id="ARBA00004245"/>
    </source>
</evidence>
<dbReference type="EMBL" id="KZ819663">
    <property type="protein sequence ID" value="PWN29330.1"/>
    <property type="molecule type" value="Genomic_DNA"/>
</dbReference>
<dbReference type="AlphaFoldDB" id="A0A316UVK3"/>
<dbReference type="GeneID" id="37029464"/>
<keyword evidence="3" id="KW-0206">Cytoskeleton</keyword>
<dbReference type="GO" id="GO:0005869">
    <property type="term" value="C:dynactin complex"/>
    <property type="evidence" value="ECO:0007669"/>
    <property type="project" value="TreeGrafter"/>
</dbReference>
<dbReference type="OrthoDB" id="417208at2759"/>
<dbReference type="PANTHER" id="PTHR46126:SF1">
    <property type="entry name" value="DYNACTIN SUBUNIT 5"/>
    <property type="match status" value="1"/>
</dbReference>
<dbReference type="SUPFAM" id="SSF51161">
    <property type="entry name" value="Trimeric LpxA-like enzymes"/>
    <property type="match status" value="1"/>
</dbReference>
<dbReference type="Proteomes" id="UP000245884">
    <property type="component" value="Unassembled WGS sequence"/>
</dbReference>
<evidence type="ECO:0000313" key="7">
    <source>
        <dbReference type="Proteomes" id="UP000245884"/>
    </source>
</evidence>
<evidence type="ECO:0000256" key="4">
    <source>
        <dbReference type="ARBA" id="ARBA00034706"/>
    </source>
</evidence>
<reference evidence="6 7" key="1">
    <citation type="journal article" date="2018" name="Mol. Biol. Evol.">
        <title>Broad Genomic Sampling Reveals a Smut Pathogenic Ancestry of the Fungal Clade Ustilaginomycotina.</title>
        <authorList>
            <person name="Kijpornyongpan T."/>
            <person name="Mondo S.J."/>
            <person name="Barry K."/>
            <person name="Sandor L."/>
            <person name="Lee J."/>
            <person name="Lipzen A."/>
            <person name="Pangilinan J."/>
            <person name="LaButti K."/>
            <person name="Hainaut M."/>
            <person name="Henrissat B."/>
            <person name="Grigoriev I.V."/>
            <person name="Spatafora J.W."/>
            <person name="Aime M.C."/>
        </authorList>
    </citation>
    <scope>NUCLEOTIDE SEQUENCE [LARGE SCALE GENOMIC DNA]</scope>
    <source>
        <strain evidence="6 7">MCA 5214</strain>
    </source>
</reference>
<keyword evidence="7" id="KW-1185">Reference proteome</keyword>
<comment type="subcellular location">
    <subcellularLocation>
        <location evidence="1">Cytoplasm</location>
        <location evidence="1">Cytoskeleton</location>
    </subcellularLocation>
</comment>
<dbReference type="InterPro" id="IPR047125">
    <property type="entry name" value="DCTN5"/>
</dbReference>
<evidence type="ECO:0000256" key="3">
    <source>
        <dbReference type="ARBA" id="ARBA00023212"/>
    </source>
</evidence>
<dbReference type="Gene3D" id="2.160.10.10">
    <property type="entry name" value="Hexapeptide repeat proteins"/>
    <property type="match status" value="1"/>
</dbReference>
<comment type="similarity">
    <text evidence="4">Belongs to the dynactin subunits 5/6 family. Dynactin subunit 5 subfamily.</text>
</comment>
<evidence type="ECO:0000256" key="2">
    <source>
        <dbReference type="ARBA" id="ARBA00022490"/>
    </source>
</evidence>
<dbReference type="InterPro" id="IPR011004">
    <property type="entry name" value="Trimer_LpxA-like_sf"/>
</dbReference>
<organism evidence="6 7">
    <name type="scientific">Jaminaea rosea</name>
    <dbReference type="NCBI Taxonomy" id="1569628"/>
    <lineage>
        <taxon>Eukaryota</taxon>
        <taxon>Fungi</taxon>
        <taxon>Dikarya</taxon>
        <taxon>Basidiomycota</taxon>
        <taxon>Ustilaginomycotina</taxon>
        <taxon>Exobasidiomycetes</taxon>
        <taxon>Microstromatales</taxon>
        <taxon>Microstromatales incertae sedis</taxon>
        <taxon>Jaminaea</taxon>
    </lineage>
</organism>
<dbReference type="Pfam" id="PF21711">
    <property type="entry name" value="DCTN5"/>
    <property type="match status" value="1"/>
</dbReference>
<dbReference type="STRING" id="1569628.A0A316UVK3"/>
<accession>A0A316UVK3</accession>